<organism evidence="1 2">
    <name type="scientific">Byssochlamys spectabilis</name>
    <name type="common">Paecilomyces variotii</name>
    <dbReference type="NCBI Taxonomy" id="264951"/>
    <lineage>
        <taxon>Eukaryota</taxon>
        <taxon>Fungi</taxon>
        <taxon>Dikarya</taxon>
        <taxon>Ascomycota</taxon>
        <taxon>Pezizomycotina</taxon>
        <taxon>Eurotiomycetes</taxon>
        <taxon>Eurotiomycetidae</taxon>
        <taxon>Eurotiales</taxon>
        <taxon>Thermoascaceae</taxon>
        <taxon>Paecilomyces</taxon>
    </lineage>
</organism>
<dbReference type="RefSeq" id="XP_028489775.1">
    <property type="nucleotide sequence ID" value="XM_028631872.1"/>
</dbReference>
<keyword evidence="2" id="KW-1185">Reference proteome</keyword>
<dbReference type="EMBL" id="RCNU01000001">
    <property type="protein sequence ID" value="RWR00131.1"/>
    <property type="molecule type" value="Genomic_DNA"/>
</dbReference>
<evidence type="ECO:0000313" key="2">
    <source>
        <dbReference type="Proteomes" id="UP000283841"/>
    </source>
</evidence>
<sequence>MRLHPALQLFLSLQMRGKAIRCQWLSGRMQTLNIYMTASTWMACWNLSYLHYSSASDSCSCVLISDSLSLRRPLSRPYLRNDRCLASPGTF</sequence>
<dbReference type="VEuPathDB" id="FungiDB:C8Q69DRAFT_48605"/>
<protein>
    <submittedName>
        <fullName evidence="1">Uncharacterized protein</fullName>
    </submittedName>
</protein>
<dbReference type="GeneID" id="39601149"/>
<dbReference type="Proteomes" id="UP000283841">
    <property type="component" value="Unassembled WGS sequence"/>
</dbReference>
<evidence type="ECO:0000313" key="1">
    <source>
        <dbReference type="EMBL" id="RWR00131.1"/>
    </source>
</evidence>
<reference evidence="1 2" key="1">
    <citation type="journal article" date="2018" name="Front. Microbiol.">
        <title>Genomic and genetic insights into a cosmopolitan fungus, Paecilomyces variotii (Eurotiales).</title>
        <authorList>
            <person name="Urquhart A.S."/>
            <person name="Mondo S.J."/>
            <person name="Makela M.R."/>
            <person name="Hane J.K."/>
            <person name="Wiebenga A."/>
            <person name="He G."/>
            <person name="Mihaltcheva S."/>
            <person name="Pangilinan J."/>
            <person name="Lipzen A."/>
            <person name="Barry K."/>
            <person name="de Vries R.P."/>
            <person name="Grigoriev I.V."/>
            <person name="Idnurm A."/>
        </authorList>
    </citation>
    <scope>NUCLEOTIDE SEQUENCE [LARGE SCALE GENOMIC DNA]</scope>
    <source>
        <strain evidence="1 2">CBS 101075</strain>
    </source>
</reference>
<gene>
    <name evidence="1" type="ORF">C8Q69DRAFT_48605</name>
</gene>
<accession>A0A443I7Q5</accession>
<name>A0A443I7Q5_BYSSP</name>
<comment type="caution">
    <text evidence="1">The sequence shown here is derived from an EMBL/GenBank/DDBJ whole genome shotgun (WGS) entry which is preliminary data.</text>
</comment>
<dbReference type="AlphaFoldDB" id="A0A443I7Q5"/>
<proteinExistence type="predicted"/>